<evidence type="ECO:0000313" key="2">
    <source>
        <dbReference type="Proteomes" id="UP001320148"/>
    </source>
</evidence>
<keyword evidence="2" id="KW-1185">Reference proteome</keyword>
<evidence type="ECO:0000313" key="1">
    <source>
        <dbReference type="EMBL" id="BCS98379.1"/>
    </source>
</evidence>
<dbReference type="EMBL" id="AP024488">
    <property type="protein sequence ID" value="BCS98379.1"/>
    <property type="molecule type" value="Genomic_DNA"/>
</dbReference>
<sequence>MTRFVGIDVQVRRKCSYAVVNESGTMVDSGWFEDPESCAGDLAERFKGHPLYVGIDAPRLCMTAPRQWYWSGAKGTWRHKTPAERGWGRHCEVVIKALGLGNPQWTPTLEASPEWMLKGYSVFQAMDNISTTYEAFPTACYRLLEKGHSLPMTLDFSTFAPGPKDMLDACVLAATVRNFCNGLGSEVGGGDGLGTIILPAPVQEHNKPELFEWPGKQGTGNRHWAID</sequence>
<gene>
    <name evidence="1" type="ORF">DSLASN_40110</name>
</gene>
<protein>
    <recommendedName>
        <fullName evidence="3">DUF429 domain-containing protein</fullName>
    </recommendedName>
</protein>
<dbReference type="Proteomes" id="UP001320148">
    <property type="component" value="Chromosome"/>
</dbReference>
<accession>A0ABM7PLI3</accession>
<evidence type="ECO:0008006" key="3">
    <source>
        <dbReference type="Google" id="ProtNLM"/>
    </source>
</evidence>
<name>A0ABM7PLI3_9BACT</name>
<proteinExistence type="predicted"/>
<reference evidence="1 2" key="1">
    <citation type="submission" date="2021-02" db="EMBL/GenBank/DDBJ databases">
        <title>Complete genome of Desulfoluna sp. strain ASN36.</title>
        <authorList>
            <person name="Takahashi A."/>
            <person name="Kojima H."/>
            <person name="Fukui M."/>
        </authorList>
    </citation>
    <scope>NUCLEOTIDE SEQUENCE [LARGE SCALE GENOMIC DNA]</scope>
    <source>
        <strain evidence="1 2">ASN36</strain>
    </source>
</reference>
<dbReference type="RefSeq" id="WP_236889779.1">
    <property type="nucleotide sequence ID" value="NZ_AP024488.1"/>
</dbReference>
<organism evidence="1 2">
    <name type="scientific">Desulfoluna limicola</name>
    <dbReference type="NCBI Taxonomy" id="2810562"/>
    <lineage>
        <taxon>Bacteria</taxon>
        <taxon>Pseudomonadati</taxon>
        <taxon>Thermodesulfobacteriota</taxon>
        <taxon>Desulfobacteria</taxon>
        <taxon>Desulfobacterales</taxon>
        <taxon>Desulfolunaceae</taxon>
        <taxon>Desulfoluna</taxon>
    </lineage>
</organism>